<feature type="compositionally biased region" description="Basic and acidic residues" evidence="8">
    <location>
        <begin position="573"/>
        <end position="591"/>
    </location>
</feature>
<dbReference type="SUPFAM" id="SSF103473">
    <property type="entry name" value="MFS general substrate transporter"/>
    <property type="match status" value="1"/>
</dbReference>
<feature type="transmembrane region" description="Helical" evidence="9">
    <location>
        <begin position="452"/>
        <end position="474"/>
    </location>
</feature>
<comment type="subcellular location">
    <subcellularLocation>
        <location evidence="1">Membrane</location>
        <topology evidence="1">Multi-pass membrane protein</topology>
    </subcellularLocation>
</comment>
<dbReference type="STRING" id="329884.A0A4U0Y7S1"/>
<feature type="transmembrane region" description="Helical" evidence="9">
    <location>
        <begin position="519"/>
        <end position="537"/>
    </location>
</feature>
<dbReference type="PROSITE" id="PS50850">
    <property type="entry name" value="MFS"/>
    <property type="match status" value="1"/>
</dbReference>
<keyword evidence="4 9" id="KW-0812">Transmembrane</keyword>
<feature type="transmembrane region" description="Helical" evidence="9">
    <location>
        <begin position="421"/>
        <end position="440"/>
    </location>
</feature>
<dbReference type="Pfam" id="PF00083">
    <property type="entry name" value="Sugar_tr"/>
    <property type="match status" value="1"/>
</dbReference>
<organism evidence="11 12">
    <name type="scientific">Friedmanniomyces simplex</name>
    <dbReference type="NCBI Taxonomy" id="329884"/>
    <lineage>
        <taxon>Eukaryota</taxon>
        <taxon>Fungi</taxon>
        <taxon>Dikarya</taxon>
        <taxon>Ascomycota</taxon>
        <taxon>Pezizomycotina</taxon>
        <taxon>Dothideomycetes</taxon>
        <taxon>Dothideomycetidae</taxon>
        <taxon>Mycosphaerellales</taxon>
        <taxon>Teratosphaeriaceae</taxon>
        <taxon>Friedmanniomyces</taxon>
    </lineage>
</organism>
<dbReference type="AlphaFoldDB" id="A0A4U0Y7S1"/>
<feature type="domain" description="Major facilitator superfamily (MFS) profile" evidence="10">
    <location>
        <begin position="100"/>
        <end position="541"/>
    </location>
</feature>
<dbReference type="InterPro" id="IPR005829">
    <property type="entry name" value="Sugar_transporter_CS"/>
</dbReference>
<keyword evidence="12" id="KW-1185">Reference proteome</keyword>
<evidence type="ECO:0000259" key="10">
    <source>
        <dbReference type="PROSITE" id="PS50850"/>
    </source>
</evidence>
<evidence type="ECO:0000256" key="7">
    <source>
        <dbReference type="RuleBase" id="RU003346"/>
    </source>
</evidence>
<dbReference type="OrthoDB" id="5290825at2759"/>
<feature type="region of interest" description="Disordered" evidence="8">
    <location>
        <begin position="1"/>
        <end position="35"/>
    </location>
</feature>
<evidence type="ECO:0000256" key="8">
    <source>
        <dbReference type="SAM" id="MobiDB-lite"/>
    </source>
</evidence>
<evidence type="ECO:0000256" key="9">
    <source>
        <dbReference type="SAM" id="Phobius"/>
    </source>
</evidence>
<keyword evidence="3 7" id="KW-0813">Transport</keyword>
<evidence type="ECO:0000256" key="6">
    <source>
        <dbReference type="ARBA" id="ARBA00023136"/>
    </source>
</evidence>
<feature type="transmembrane region" description="Helical" evidence="9">
    <location>
        <begin position="96"/>
        <end position="114"/>
    </location>
</feature>
<feature type="transmembrane region" description="Helical" evidence="9">
    <location>
        <begin position="172"/>
        <end position="190"/>
    </location>
</feature>
<dbReference type="GO" id="GO:0015791">
    <property type="term" value="P:polyol transmembrane transport"/>
    <property type="evidence" value="ECO:0007669"/>
    <property type="project" value="UniProtKB-ARBA"/>
</dbReference>
<dbReference type="InterPro" id="IPR005828">
    <property type="entry name" value="MFS_sugar_transport-like"/>
</dbReference>
<dbReference type="PRINTS" id="PR00171">
    <property type="entry name" value="SUGRTRNSPORT"/>
</dbReference>
<dbReference type="Proteomes" id="UP000309340">
    <property type="component" value="Unassembled WGS sequence"/>
</dbReference>
<gene>
    <name evidence="11" type="ORF">B0A55_00080</name>
</gene>
<comment type="similarity">
    <text evidence="2 7">Belongs to the major facilitator superfamily. Sugar transporter (TC 2.A.1.1) family.</text>
</comment>
<dbReference type="FunFam" id="1.20.1250.20:FF:000474">
    <property type="entry name" value="Sugar transporter, putative"/>
    <property type="match status" value="1"/>
</dbReference>
<feature type="transmembrane region" description="Helical" evidence="9">
    <location>
        <begin position="231"/>
        <end position="254"/>
    </location>
</feature>
<evidence type="ECO:0000313" key="12">
    <source>
        <dbReference type="Proteomes" id="UP000309340"/>
    </source>
</evidence>
<feature type="transmembrane region" description="Helical" evidence="9">
    <location>
        <begin position="388"/>
        <end position="409"/>
    </location>
</feature>
<feature type="region of interest" description="Disordered" evidence="8">
    <location>
        <begin position="571"/>
        <end position="591"/>
    </location>
</feature>
<reference evidence="11 12" key="1">
    <citation type="submission" date="2017-03" db="EMBL/GenBank/DDBJ databases">
        <title>Genomes of endolithic fungi from Antarctica.</title>
        <authorList>
            <person name="Coleine C."/>
            <person name="Masonjones S."/>
            <person name="Stajich J.E."/>
        </authorList>
    </citation>
    <scope>NUCLEOTIDE SEQUENCE [LARGE SCALE GENOMIC DNA]</scope>
    <source>
        <strain evidence="11 12">CCFEE 5184</strain>
    </source>
</reference>
<dbReference type="PANTHER" id="PTHR48020:SF40">
    <property type="entry name" value="MAJOR FACILITATOR SUPERFAMILY (MFS) PROFILE DOMAIN-CONTAINING PROTEIN"/>
    <property type="match status" value="1"/>
</dbReference>
<name>A0A4U0Y7S1_9PEZI</name>
<dbReference type="GO" id="GO:0022857">
    <property type="term" value="F:transmembrane transporter activity"/>
    <property type="evidence" value="ECO:0007669"/>
    <property type="project" value="InterPro"/>
</dbReference>
<dbReference type="PANTHER" id="PTHR48020">
    <property type="entry name" value="PROTON MYO-INOSITOL COTRANSPORTER"/>
    <property type="match status" value="1"/>
</dbReference>
<accession>A0A4U0Y7S1</accession>
<evidence type="ECO:0000256" key="3">
    <source>
        <dbReference type="ARBA" id="ARBA00022448"/>
    </source>
</evidence>
<dbReference type="GO" id="GO:0016020">
    <property type="term" value="C:membrane"/>
    <property type="evidence" value="ECO:0007669"/>
    <property type="project" value="UniProtKB-SubCell"/>
</dbReference>
<feature type="transmembrane region" description="Helical" evidence="9">
    <location>
        <begin position="139"/>
        <end position="160"/>
    </location>
</feature>
<evidence type="ECO:0000256" key="5">
    <source>
        <dbReference type="ARBA" id="ARBA00022989"/>
    </source>
</evidence>
<dbReference type="InterPro" id="IPR020846">
    <property type="entry name" value="MFS_dom"/>
</dbReference>
<feature type="transmembrane region" description="Helical" evidence="9">
    <location>
        <begin position="486"/>
        <end position="507"/>
    </location>
</feature>
<dbReference type="NCBIfam" id="TIGR00879">
    <property type="entry name" value="SP"/>
    <property type="match status" value="1"/>
</dbReference>
<feature type="compositionally biased region" description="Acidic residues" evidence="8">
    <location>
        <begin position="15"/>
        <end position="24"/>
    </location>
</feature>
<dbReference type="InterPro" id="IPR036259">
    <property type="entry name" value="MFS_trans_sf"/>
</dbReference>
<keyword evidence="6 9" id="KW-0472">Membrane</keyword>
<feature type="transmembrane region" description="Helical" evidence="9">
    <location>
        <begin position="354"/>
        <end position="376"/>
    </location>
</feature>
<dbReference type="GO" id="GO:0015798">
    <property type="term" value="P:myo-inositol transport"/>
    <property type="evidence" value="ECO:0007669"/>
    <property type="project" value="UniProtKB-ARBA"/>
</dbReference>
<evidence type="ECO:0000256" key="2">
    <source>
        <dbReference type="ARBA" id="ARBA00010992"/>
    </source>
</evidence>
<proteinExistence type="inferred from homology"/>
<sequence>MSKAALEPELADSAPADEVEDITEDQPLRTLSHDTSDEDIEDFAKTYGLTDHFGVLQKASLLLRHRGDQRRVPFLTADESTALSRESTHKWRQPKLLYFTIFVGALGAIEQGWAQTGMNGANLYLPEALGIASKSSHDAVVLGLINCGIYVGQAFFGAWFSDPVNSRVGRRGAIFAGSALCLVGNLGSAISPSWHVLVTFRLILGAGLGLNSSSVNVYAAECAPAYIRGGLAVTWQAFTAFGIFVGFLANVALHDYDASVIWRLQLAAPFMPALPLLLLIYLCPEAAPWYCKGGRYDLAYASLTRLRNTELQAAVELYAAHTSRRHTVKLYGDERQSFSSKLLSLFTVPRNRHALYASYTVMLSQQLCGINIIAFYSSTIFSSSGFSATAALWASVVFGFINFTGAIPAVWTMDTLGRRSLLLWTLPAMAITMLLASFSFRLPEGTARFVTLAGLIYTFCALYSPGLGPVPCAYSAEVYPSEIREVGMSFAIFTASIWATVLSLTFPALLEGLGEQGSFGLYAALNVLAWVLCWAFVRETKNVKLDEMDEVFEESPKSFVKHAGRSCLGVRNSRRDGKHQPIDDGRAEDWD</sequence>
<protein>
    <recommendedName>
        <fullName evidence="10">Major facilitator superfamily (MFS) profile domain-containing protein</fullName>
    </recommendedName>
</protein>
<evidence type="ECO:0000256" key="1">
    <source>
        <dbReference type="ARBA" id="ARBA00004141"/>
    </source>
</evidence>
<comment type="caution">
    <text evidence="11">The sequence shown here is derived from an EMBL/GenBank/DDBJ whole genome shotgun (WGS) entry which is preliminary data.</text>
</comment>
<keyword evidence="5 9" id="KW-1133">Transmembrane helix</keyword>
<evidence type="ECO:0000256" key="4">
    <source>
        <dbReference type="ARBA" id="ARBA00022692"/>
    </source>
</evidence>
<feature type="transmembrane region" description="Helical" evidence="9">
    <location>
        <begin position="260"/>
        <end position="282"/>
    </location>
</feature>
<dbReference type="EMBL" id="NAJQ01000003">
    <property type="protein sequence ID" value="TKA83745.1"/>
    <property type="molecule type" value="Genomic_DNA"/>
</dbReference>
<dbReference type="PROSITE" id="PS00217">
    <property type="entry name" value="SUGAR_TRANSPORT_2"/>
    <property type="match status" value="1"/>
</dbReference>
<dbReference type="InterPro" id="IPR050814">
    <property type="entry name" value="Myo-inositol_Transporter"/>
</dbReference>
<evidence type="ECO:0000313" key="11">
    <source>
        <dbReference type="EMBL" id="TKA83745.1"/>
    </source>
</evidence>
<dbReference type="Gene3D" id="1.20.1250.20">
    <property type="entry name" value="MFS general substrate transporter like domains"/>
    <property type="match status" value="1"/>
</dbReference>
<dbReference type="InterPro" id="IPR003663">
    <property type="entry name" value="Sugar/inositol_transpt"/>
</dbReference>
<feature type="transmembrane region" description="Helical" evidence="9">
    <location>
        <begin position="196"/>
        <end position="219"/>
    </location>
</feature>